<evidence type="ECO:0000313" key="2">
    <source>
        <dbReference type="WBParaSite" id="Pan_g797.t1"/>
    </source>
</evidence>
<accession>A0A7E4W7F7</accession>
<dbReference type="AlphaFoldDB" id="A0A7E4W7F7"/>
<keyword evidence="1" id="KW-1185">Reference proteome</keyword>
<proteinExistence type="predicted"/>
<evidence type="ECO:0000313" key="1">
    <source>
        <dbReference type="Proteomes" id="UP000492821"/>
    </source>
</evidence>
<sequence length="117" mass="13488">MECRKRGRRLKTSAPCRACCPQNCLCRRCHIRLRHRLSSAKKQQTPENPFLPTRVPRSPVARFCQPLLGESIVYSILPPIGFECIYETNRVNFCPQVTVSWNNLDLEAQVSRQVVAF</sequence>
<reference evidence="1" key="1">
    <citation type="journal article" date="2013" name="Genetics">
        <title>The draft genome and transcriptome of Panagrellus redivivus are shaped by the harsh demands of a free-living lifestyle.</title>
        <authorList>
            <person name="Srinivasan J."/>
            <person name="Dillman A.R."/>
            <person name="Macchietto M.G."/>
            <person name="Heikkinen L."/>
            <person name="Lakso M."/>
            <person name="Fracchia K.M."/>
            <person name="Antoshechkin I."/>
            <person name="Mortazavi A."/>
            <person name="Wong G."/>
            <person name="Sternberg P.W."/>
        </authorList>
    </citation>
    <scope>NUCLEOTIDE SEQUENCE [LARGE SCALE GENOMIC DNA]</scope>
    <source>
        <strain evidence="1">MT8872</strain>
    </source>
</reference>
<reference evidence="2" key="2">
    <citation type="submission" date="2020-10" db="UniProtKB">
        <authorList>
            <consortium name="WormBaseParasite"/>
        </authorList>
    </citation>
    <scope>IDENTIFICATION</scope>
</reference>
<organism evidence="1 2">
    <name type="scientific">Panagrellus redivivus</name>
    <name type="common">Microworm</name>
    <dbReference type="NCBI Taxonomy" id="6233"/>
    <lineage>
        <taxon>Eukaryota</taxon>
        <taxon>Metazoa</taxon>
        <taxon>Ecdysozoa</taxon>
        <taxon>Nematoda</taxon>
        <taxon>Chromadorea</taxon>
        <taxon>Rhabditida</taxon>
        <taxon>Tylenchina</taxon>
        <taxon>Panagrolaimomorpha</taxon>
        <taxon>Panagrolaimoidea</taxon>
        <taxon>Panagrolaimidae</taxon>
        <taxon>Panagrellus</taxon>
    </lineage>
</organism>
<protein>
    <submittedName>
        <fullName evidence="2">Uncharacterized protein</fullName>
    </submittedName>
</protein>
<dbReference type="Proteomes" id="UP000492821">
    <property type="component" value="Unassembled WGS sequence"/>
</dbReference>
<dbReference type="WBParaSite" id="Pan_g797.t1">
    <property type="protein sequence ID" value="Pan_g797.t1"/>
    <property type="gene ID" value="Pan_g797"/>
</dbReference>
<name>A0A7E4W7F7_PANRE</name>